<dbReference type="AlphaFoldDB" id="Q1MR86"/>
<dbReference type="SMR" id="Q1MR86"/>
<dbReference type="Proteomes" id="UP000002430">
    <property type="component" value="Chromosome"/>
</dbReference>
<keyword evidence="2" id="KW-1185">Reference proteome</keyword>
<evidence type="ECO:0000313" key="2">
    <source>
        <dbReference type="Proteomes" id="UP000002430"/>
    </source>
</evidence>
<dbReference type="Gene3D" id="3.40.50.1240">
    <property type="entry name" value="Phosphoglycerate mutase-like"/>
    <property type="match status" value="1"/>
</dbReference>
<dbReference type="InterPro" id="IPR000560">
    <property type="entry name" value="His_Pase_clade-2"/>
</dbReference>
<name>Q1MR86_LAWIP</name>
<dbReference type="STRING" id="363253.LI0436"/>
<dbReference type="eggNOG" id="ENOG502Z7K9">
    <property type="taxonomic scope" value="Bacteria"/>
</dbReference>
<evidence type="ECO:0000313" key="1">
    <source>
        <dbReference type="EMBL" id="CAJ54490.1"/>
    </source>
</evidence>
<dbReference type="SUPFAM" id="SSF53254">
    <property type="entry name" value="Phosphoglycerate mutase-like"/>
    <property type="match status" value="1"/>
</dbReference>
<gene>
    <name evidence="1" type="ordered locus">LI0436</name>
</gene>
<proteinExistence type="predicted"/>
<protein>
    <submittedName>
        <fullName evidence="1">PhyA2</fullName>
    </submittedName>
</protein>
<dbReference type="HOGENOM" id="CLU_986225_0_0_7"/>
<dbReference type="KEGG" id="lip:LI0436"/>
<dbReference type="Pfam" id="PF00328">
    <property type="entry name" value="His_Phos_2"/>
    <property type="match status" value="1"/>
</dbReference>
<accession>Q1MR86</accession>
<reference evidence="1 2" key="1">
    <citation type="submission" date="2005-11" db="EMBL/GenBank/DDBJ databases">
        <title>The complete genome sequence of Lawsonia intracellularis: the causative agent of proliferative enteropathy.</title>
        <authorList>
            <person name="Kaur K."/>
            <person name="Zhang Q."/>
            <person name="Beckler D."/>
            <person name="Munir S."/>
            <person name="Li L."/>
            <person name="Kinsley K."/>
            <person name="Herron L."/>
            <person name="Peterson A."/>
            <person name="May B."/>
            <person name="Singh S."/>
            <person name="Gebhart C."/>
            <person name="Kapur V."/>
        </authorList>
    </citation>
    <scope>NUCLEOTIDE SEQUENCE [LARGE SCALE GENOMIC DNA]</scope>
    <source>
        <strain evidence="1 2">PHE/MN1-00</strain>
    </source>
</reference>
<dbReference type="RefSeq" id="WP_011526520.1">
    <property type="nucleotide sequence ID" value="NC_008011.1"/>
</dbReference>
<organism evidence="1 2">
    <name type="scientific">Lawsonia intracellularis (strain PHE/MN1-00)</name>
    <dbReference type="NCBI Taxonomy" id="363253"/>
    <lineage>
        <taxon>Bacteria</taxon>
        <taxon>Pseudomonadati</taxon>
        <taxon>Thermodesulfobacteriota</taxon>
        <taxon>Desulfovibrionia</taxon>
        <taxon>Desulfovibrionales</taxon>
        <taxon>Desulfovibrionaceae</taxon>
        <taxon>Lawsonia</taxon>
    </lineage>
</organism>
<dbReference type="EMBL" id="AM180252">
    <property type="protein sequence ID" value="CAJ54490.1"/>
    <property type="molecule type" value="Genomic_DNA"/>
</dbReference>
<sequence>MSKVFQEFYQQYKEVQEIQKELEKPLGLIVDILGPCPKETCKKYGLPEGCTILDIPSSVFFNKKKKKLKFIGGLHFASVATECFLFMQGEWPRGNQTNLNISYEQLEQLYPIYNTLSNIVNRLPEMATSRGSLLLNAIADALTSSDVDSNINKAKLVIFSGHEGNIQSIAGLLNLQWKIHGYPPNGTPPGGMLMFTLWETPNGNIVKIHYVCQELEAIVSPVGYPQKFFKQQLKVIPYTSSSYTNTEQLECSEKQFRDWIDNVVDKNLLPKQKVLLKSKRVL</sequence>
<dbReference type="InterPro" id="IPR029033">
    <property type="entry name" value="His_PPase_superfam"/>
</dbReference>